<dbReference type="GO" id="GO:0005886">
    <property type="term" value="C:plasma membrane"/>
    <property type="evidence" value="ECO:0007669"/>
    <property type="project" value="TreeGrafter"/>
</dbReference>
<evidence type="ECO:0000256" key="7">
    <source>
        <dbReference type="ARBA" id="ARBA00023053"/>
    </source>
</evidence>
<feature type="non-terminal residue" evidence="15">
    <location>
        <position position="1"/>
    </location>
</feature>
<dbReference type="GO" id="GO:0015280">
    <property type="term" value="F:ligand-gated sodium channel activity"/>
    <property type="evidence" value="ECO:0007669"/>
    <property type="project" value="TreeGrafter"/>
</dbReference>
<evidence type="ECO:0000256" key="4">
    <source>
        <dbReference type="ARBA" id="ARBA00022461"/>
    </source>
</evidence>
<keyword evidence="6 14" id="KW-1133">Transmembrane helix</keyword>
<evidence type="ECO:0000256" key="10">
    <source>
        <dbReference type="ARBA" id="ARBA00023180"/>
    </source>
</evidence>
<evidence type="ECO:0000256" key="11">
    <source>
        <dbReference type="ARBA" id="ARBA00023201"/>
    </source>
</evidence>
<feature type="transmembrane region" description="Helical" evidence="14">
    <location>
        <begin position="38"/>
        <end position="56"/>
    </location>
</feature>
<keyword evidence="11 13" id="KW-0739">Sodium transport</keyword>
<keyword evidence="5 13" id="KW-0812">Transmembrane</keyword>
<keyword evidence="16" id="KW-1185">Reference proteome</keyword>
<evidence type="ECO:0000256" key="9">
    <source>
        <dbReference type="ARBA" id="ARBA00023136"/>
    </source>
</evidence>
<evidence type="ECO:0000313" key="16">
    <source>
        <dbReference type="Proteomes" id="UP001177023"/>
    </source>
</evidence>
<keyword evidence="3 13" id="KW-0813">Transport</keyword>
<dbReference type="InterPro" id="IPR001873">
    <property type="entry name" value="ENaC"/>
</dbReference>
<evidence type="ECO:0000256" key="8">
    <source>
        <dbReference type="ARBA" id="ARBA00023065"/>
    </source>
</evidence>
<keyword evidence="8 13" id="KW-0406">Ion transport</keyword>
<dbReference type="PANTHER" id="PTHR11690">
    <property type="entry name" value="AMILORIDE-SENSITIVE SODIUM CHANNEL-RELATED"/>
    <property type="match status" value="1"/>
</dbReference>
<proteinExistence type="inferred from homology"/>
<keyword evidence="9 14" id="KW-0472">Membrane</keyword>
<evidence type="ECO:0000313" key="15">
    <source>
        <dbReference type="EMBL" id="CAJ0576867.1"/>
    </source>
</evidence>
<gene>
    <name evidence="15" type="ORF">MSPICULIGERA_LOCUS15151</name>
</gene>
<organism evidence="15 16">
    <name type="scientific">Mesorhabditis spiculigera</name>
    <dbReference type="NCBI Taxonomy" id="96644"/>
    <lineage>
        <taxon>Eukaryota</taxon>
        <taxon>Metazoa</taxon>
        <taxon>Ecdysozoa</taxon>
        <taxon>Nematoda</taxon>
        <taxon>Chromadorea</taxon>
        <taxon>Rhabditida</taxon>
        <taxon>Rhabditina</taxon>
        <taxon>Rhabditomorpha</taxon>
        <taxon>Rhabditoidea</taxon>
        <taxon>Rhabditidae</taxon>
        <taxon>Mesorhabditinae</taxon>
        <taxon>Mesorhabditis</taxon>
    </lineage>
</organism>
<keyword evidence="10" id="KW-0325">Glycoprotein</keyword>
<accession>A0AA36CZR6</accession>
<dbReference type="PANTHER" id="PTHR11690:SF296">
    <property type="entry name" value="DEGENERIN-LIKE PROTEIN DEL-10"/>
    <property type="match status" value="1"/>
</dbReference>
<comment type="subcellular location">
    <subcellularLocation>
        <location evidence="1">Membrane</location>
        <topology evidence="1">Multi-pass membrane protein</topology>
    </subcellularLocation>
</comment>
<dbReference type="EMBL" id="CATQJA010002647">
    <property type="protein sequence ID" value="CAJ0576867.1"/>
    <property type="molecule type" value="Genomic_DNA"/>
</dbReference>
<evidence type="ECO:0000256" key="1">
    <source>
        <dbReference type="ARBA" id="ARBA00004141"/>
    </source>
</evidence>
<name>A0AA36CZR6_9BILA</name>
<comment type="caution">
    <text evidence="15">The sequence shown here is derived from an EMBL/GenBank/DDBJ whole genome shotgun (WGS) entry which is preliminary data.</text>
</comment>
<sequence length="224" mass="25720">MQDNSRTMTERIGIHYLFEEIGITGLRHLKARNLSARSTWSGILVLFTALTLYQIYEQIDEFLGFPTVTNIEAEYPSEILFPAIAVCPNNQYRISYLASKEVLKRVPPDNRTIGANWAFFIKTINRMWDVPAEEFLREEKCLVVVATKKLTPQQLQLEITRTSGIYTRSNLTQCDVEMYFSCAQFIQKSMKSHAGILKTSCLPACESKEFITQQVGESQNILRF</sequence>
<protein>
    <submittedName>
        <fullName evidence="15">Uncharacterized protein</fullName>
    </submittedName>
</protein>
<dbReference type="Proteomes" id="UP001177023">
    <property type="component" value="Unassembled WGS sequence"/>
</dbReference>
<comment type="similarity">
    <text evidence="2 13">Belongs to the amiloride-sensitive sodium channel (TC 1.A.6) family.</text>
</comment>
<evidence type="ECO:0000256" key="13">
    <source>
        <dbReference type="RuleBase" id="RU000679"/>
    </source>
</evidence>
<reference evidence="15" key="1">
    <citation type="submission" date="2023-06" db="EMBL/GenBank/DDBJ databases">
        <authorList>
            <person name="Delattre M."/>
        </authorList>
    </citation>
    <scope>NUCLEOTIDE SEQUENCE</scope>
    <source>
        <strain evidence="15">AF72</strain>
    </source>
</reference>
<keyword evidence="4 13" id="KW-0894">Sodium channel</keyword>
<evidence type="ECO:0000256" key="12">
    <source>
        <dbReference type="ARBA" id="ARBA00023303"/>
    </source>
</evidence>
<evidence type="ECO:0000256" key="5">
    <source>
        <dbReference type="ARBA" id="ARBA00022692"/>
    </source>
</evidence>
<keyword evidence="12 13" id="KW-0407">Ion channel</keyword>
<evidence type="ECO:0000256" key="2">
    <source>
        <dbReference type="ARBA" id="ARBA00007193"/>
    </source>
</evidence>
<evidence type="ECO:0000256" key="14">
    <source>
        <dbReference type="SAM" id="Phobius"/>
    </source>
</evidence>
<dbReference type="AlphaFoldDB" id="A0AA36CZR6"/>
<evidence type="ECO:0000256" key="3">
    <source>
        <dbReference type="ARBA" id="ARBA00022448"/>
    </source>
</evidence>
<evidence type="ECO:0000256" key="6">
    <source>
        <dbReference type="ARBA" id="ARBA00022989"/>
    </source>
</evidence>
<keyword evidence="7" id="KW-0915">Sodium</keyword>
<dbReference type="Pfam" id="PF00858">
    <property type="entry name" value="ASC"/>
    <property type="match status" value="1"/>
</dbReference>